<evidence type="ECO:0000313" key="3">
    <source>
        <dbReference type="Proteomes" id="UP000231019"/>
    </source>
</evidence>
<feature type="signal peptide" evidence="1">
    <location>
        <begin position="1"/>
        <end position="33"/>
    </location>
</feature>
<gene>
    <name evidence="2" type="ORF">COW36_24395</name>
</gene>
<evidence type="ECO:0000256" key="1">
    <source>
        <dbReference type="SAM" id="SignalP"/>
    </source>
</evidence>
<dbReference type="AlphaFoldDB" id="A0A2M7FX36"/>
<reference evidence="2 3" key="1">
    <citation type="submission" date="2017-09" db="EMBL/GenBank/DDBJ databases">
        <title>Depth-based differentiation of microbial function through sediment-hosted aquifers and enrichment of novel symbionts in the deep terrestrial subsurface.</title>
        <authorList>
            <person name="Probst A.J."/>
            <person name="Ladd B."/>
            <person name="Jarett J.K."/>
            <person name="Geller-Mcgrath D.E."/>
            <person name="Sieber C.M."/>
            <person name="Emerson J.B."/>
            <person name="Anantharaman K."/>
            <person name="Thomas B.C."/>
            <person name="Malmstrom R."/>
            <person name="Stieglmeier M."/>
            <person name="Klingl A."/>
            <person name="Woyke T."/>
            <person name="Ryan C.M."/>
            <person name="Banfield J.F."/>
        </authorList>
    </citation>
    <scope>NUCLEOTIDE SEQUENCE [LARGE SCALE GENOMIC DNA]</scope>
    <source>
        <strain evidence="2">CG17_big_fil_post_rev_8_21_14_2_50_48_46</strain>
    </source>
</reference>
<sequence>MVGTETLKRSILKASPICNLIFLCLSFSFGCSAAQAQTFKSEIWLASEFQLTLTSEPEAKLGWHDFIPDRFRVYTELQEGPVFPEMHQLLWRLGPIWEVTPNFSVATHFTQAANQRLPEHQFVEEHRLEFEPLLRGRLLPWLSWANRQRLEYRIRSQEQRWRYRNRLAFSFDTPDRVWTPFVSSEFFFDLNEGLNQNRSVVGVAWQLNPSIRLNFNYMLRFVKEQDNWNPIHVAFFSLSYLSQESGIFQMLAD</sequence>
<organism evidence="2 3">
    <name type="scientific">bacterium (Candidatus Blackallbacteria) CG17_big_fil_post_rev_8_21_14_2_50_48_46</name>
    <dbReference type="NCBI Taxonomy" id="2014261"/>
    <lineage>
        <taxon>Bacteria</taxon>
        <taxon>Candidatus Blackallbacteria</taxon>
    </lineage>
</organism>
<proteinExistence type="predicted"/>
<dbReference type="Proteomes" id="UP000231019">
    <property type="component" value="Unassembled WGS sequence"/>
</dbReference>
<dbReference type="EMBL" id="PFFQ01000066">
    <property type="protein sequence ID" value="PIW13810.1"/>
    <property type="molecule type" value="Genomic_DNA"/>
</dbReference>
<evidence type="ECO:0008006" key="4">
    <source>
        <dbReference type="Google" id="ProtNLM"/>
    </source>
</evidence>
<evidence type="ECO:0000313" key="2">
    <source>
        <dbReference type="EMBL" id="PIW13810.1"/>
    </source>
</evidence>
<dbReference type="InterPro" id="IPR019619">
    <property type="entry name" value="DUF2490"/>
</dbReference>
<feature type="chain" id="PRO_5014954397" description="DUF2490 domain-containing protein" evidence="1">
    <location>
        <begin position="34"/>
        <end position="253"/>
    </location>
</feature>
<comment type="caution">
    <text evidence="2">The sequence shown here is derived from an EMBL/GenBank/DDBJ whole genome shotgun (WGS) entry which is preliminary data.</text>
</comment>
<name>A0A2M7FX36_9BACT</name>
<dbReference type="Pfam" id="PF10677">
    <property type="entry name" value="DUF2490"/>
    <property type="match status" value="1"/>
</dbReference>
<protein>
    <recommendedName>
        <fullName evidence="4">DUF2490 domain-containing protein</fullName>
    </recommendedName>
</protein>
<keyword evidence="1" id="KW-0732">Signal</keyword>
<accession>A0A2M7FX36</accession>